<evidence type="ECO:0000313" key="2">
    <source>
        <dbReference type="EMBL" id="CAG5117298.1"/>
    </source>
</evidence>
<dbReference type="AlphaFoldDB" id="A0A8S3YLW8"/>
<feature type="transmembrane region" description="Helical" evidence="1">
    <location>
        <begin position="198"/>
        <end position="215"/>
    </location>
</feature>
<keyword evidence="1" id="KW-0812">Transmembrane</keyword>
<evidence type="ECO:0000313" key="3">
    <source>
        <dbReference type="Proteomes" id="UP000678393"/>
    </source>
</evidence>
<evidence type="ECO:0000256" key="1">
    <source>
        <dbReference type="SAM" id="Phobius"/>
    </source>
</evidence>
<feature type="transmembrane region" description="Helical" evidence="1">
    <location>
        <begin position="130"/>
        <end position="155"/>
    </location>
</feature>
<keyword evidence="1" id="KW-1133">Transmembrane helix</keyword>
<reference evidence="2" key="1">
    <citation type="submission" date="2021-04" db="EMBL/GenBank/DDBJ databases">
        <authorList>
            <consortium name="Molecular Ecology Group"/>
        </authorList>
    </citation>
    <scope>NUCLEOTIDE SEQUENCE</scope>
</reference>
<name>A0A8S3YLW8_9EUPU</name>
<organism evidence="2 3">
    <name type="scientific">Candidula unifasciata</name>
    <dbReference type="NCBI Taxonomy" id="100452"/>
    <lineage>
        <taxon>Eukaryota</taxon>
        <taxon>Metazoa</taxon>
        <taxon>Spiralia</taxon>
        <taxon>Lophotrochozoa</taxon>
        <taxon>Mollusca</taxon>
        <taxon>Gastropoda</taxon>
        <taxon>Heterobranchia</taxon>
        <taxon>Euthyneura</taxon>
        <taxon>Panpulmonata</taxon>
        <taxon>Eupulmonata</taxon>
        <taxon>Stylommatophora</taxon>
        <taxon>Helicina</taxon>
        <taxon>Helicoidea</taxon>
        <taxon>Geomitridae</taxon>
        <taxon>Candidula</taxon>
    </lineage>
</organism>
<dbReference type="Proteomes" id="UP000678393">
    <property type="component" value="Unassembled WGS sequence"/>
</dbReference>
<dbReference type="EMBL" id="CAJHNH020000383">
    <property type="protein sequence ID" value="CAG5117298.1"/>
    <property type="molecule type" value="Genomic_DNA"/>
</dbReference>
<feature type="transmembrane region" description="Helical" evidence="1">
    <location>
        <begin position="95"/>
        <end position="123"/>
    </location>
</feature>
<feature type="transmembrane region" description="Helical" evidence="1">
    <location>
        <begin position="221"/>
        <end position="239"/>
    </location>
</feature>
<feature type="transmembrane region" description="Helical" evidence="1">
    <location>
        <begin position="41"/>
        <end position="63"/>
    </location>
</feature>
<feature type="transmembrane region" description="Helical" evidence="1">
    <location>
        <begin position="70"/>
        <end position="89"/>
    </location>
</feature>
<gene>
    <name evidence="2" type="ORF">CUNI_LOCUS2856</name>
</gene>
<protein>
    <submittedName>
        <fullName evidence="2">Uncharacterized protein</fullName>
    </submittedName>
</protein>
<sequence length="257" mass="30219">MLLLCYVAPVMPYLCYPAVLFKSYGCCASSFLFPIHATITLRHFFILTISLLHCHFFIPFLYFTPVLYNSLVISVFSVLFLCYFLDLLLPFLCHFFIPFLCYITCVLYNSLVISVFSILFLLFSGHVTPFFFCLFFIPFLYYTTPMSYILFSILFFSHMTFFHFVISSFHFLIISPVRTFYCHCYLNSSCVFDMAKNCVFCVCVCVCGGMLLQFFPSCLSFIMLFLYLIPFIQFLYPLFSLYHSCVMRLHCYIIILL</sequence>
<feature type="transmembrane region" description="Helical" evidence="1">
    <location>
        <begin position="161"/>
        <end position="186"/>
    </location>
</feature>
<keyword evidence="1" id="KW-0472">Membrane</keyword>
<keyword evidence="3" id="KW-1185">Reference proteome</keyword>
<comment type="caution">
    <text evidence="2">The sequence shown here is derived from an EMBL/GenBank/DDBJ whole genome shotgun (WGS) entry which is preliminary data.</text>
</comment>
<proteinExistence type="predicted"/>
<accession>A0A8S3YLW8</accession>